<feature type="compositionally biased region" description="Basic and acidic residues" evidence="1">
    <location>
        <begin position="33"/>
        <end position="47"/>
    </location>
</feature>
<organism evidence="2 3">
    <name type="scientific">Lophiostoma macrostomum CBS 122681</name>
    <dbReference type="NCBI Taxonomy" id="1314788"/>
    <lineage>
        <taxon>Eukaryota</taxon>
        <taxon>Fungi</taxon>
        <taxon>Dikarya</taxon>
        <taxon>Ascomycota</taxon>
        <taxon>Pezizomycotina</taxon>
        <taxon>Dothideomycetes</taxon>
        <taxon>Pleosporomycetidae</taxon>
        <taxon>Pleosporales</taxon>
        <taxon>Lophiostomataceae</taxon>
        <taxon>Lophiostoma</taxon>
    </lineage>
</organism>
<feature type="region of interest" description="Disordered" evidence="1">
    <location>
        <begin position="1"/>
        <end position="85"/>
    </location>
</feature>
<gene>
    <name evidence="2" type="ORF">K491DRAFT_678316</name>
</gene>
<accession>A0A6A6T8X2</accession>
<evidence type="ECO:0000313" key="2">
    <source>
        <dbReference type="EMBL" id="KAF2656102.1"/>
    </source>
</evidence>
<feature type="region of interest" description="Disordered" evidence="1">
    <location>
        <begin position="185"/>
        <end position="212"/>
    </location>
</feature>
<feature type="compositionally biased region" description="Polar residues" evidence="1">
    <location>
        <begin position="130"/>
        <end position="147"/>
    </location>
</feature>
<keyword evidence="3" id="KW-1185">Reference proteome</keyword>
<proteinExistence type="predicted"/>
<protein>
    <recommendedName>
        <fullName evidence="4">BTB domain-containing protein</fullName>
    </recommendedName>
</protein>
<name>A0A6A6T8X2_9PLEO</name>
<dbReference type="EMBL" id="MU004340">
    <property type="protein sequence ID" value="KAF2656102.1"/>
    <property type="molecule type" value="Genomic_DNA"/>
</dbReference>
<sequence>MSPPSGEPGRDPHPKPNRTLEIPKPNFSLSTIRESDPEAHESMDHEYSAYQDRVSAELNDQLQTTSGHDDDNVQDMASPARSTGSGLTSLDGLLIEKGIDAATSEGMDEFHRRLTALPYDQRLLDQTDANTSHMGHSSVRSSDSDQTVKPGERAIGKLPMRERGLSQGNEDDPFVSKTETSNAGFKLSIPGVHSRTTGEKPAHKIEPASRTQIRATQRTVKITESILHGPPSSMYALANLLTNINGYLDQLEAEDSGPRIIEPPQIPLIKNPLLQSSGTVLIQCNSGTCYKVHKMLLCMHSPQHYAHSHANPAKGVYELDTDEKTLDIFVDWLYHRNFETTKKKKNYKKGAKATEVDEAETARNIEEEEKQEAEERNVLDLNRFTTDQLLELITVSLVMRIARLYNAALTALFRQHMNLDDLRSARLRKFRASGGALRKLYRESGELSPARKAVGLLVAKSDKPDPKGIVGWQLEMARDVEWVAETVRTKGWEAIDVDEMFCMYLWKGILIQLLYLNLWDDEICSVSEWIDVEAVAAYRDEEGGSVWWGARTCCEPD</sequence>
<dbReference type="OrthoDB" id="3800513at2759"/>
<feature type="region of interest" description="Disordered" evidence="1">
    <location>
        <begin position="130"/>
        <end position="150"/>
    </location>
</feature>
<feature type="compositionally biased region" description="Basic and acidic residues" evidence="1">
    <location>
        <begin position="196"/>
        <end position="207"/>
    </location>
</feature>
<dbReference type="AlphaFoldDB" id="A0A6A6T8X2"/>
<dbReference type="Proteomes" id="UP000799324">
    <property type="component" value="Unassembled WGS sequence"/>
</dbReference>
<evidence type="ECO:0000313" key="3">
    <source>
        <dbReference type="Proteomes" id="UP000799324"/>
    </source>
</evidence>
<dbReference type="CDD" id="cd18186">
    <property type="entry name" value="BTB_POZ_ZBTB_KLHL-like"/>
    <property type="match status" value="1"/>
</dbReference>
<reference evidence="2" key="1">
    <citation type="journal article" date="2020" name="Stud. Mycol.">
        <title>101 Dothideomycetes genomes: a test case for predicting lifestyles and emergence of pathogens.</title>
        <authorList>
            <person name="Haridas S."/>
            <person name="Albert R."/>
            <person name="Binder M."/>
            <person name="Bloem J."/>
            <person name="Labutti K."/>
            <person name="Salamov A."/>
            <person name="Andreopoulos B."/>
            <person name="Baker S."/>
            <person name="Barry K."/>
            <person name="Bills G."/>
            <person name="Bluhm B."/>
            <person name="Cannon C."/>
            <person name="Castanera R."/>
            <person name="Culley D."/>
            <person name="Daum C."/>
            <person name="Ezra D."/>
            <person name="Gonzalez J."/>
            <person name="Henrissat B."/>
            <person name="Kuo A."/>
            <person name="Liang C."/>
            <person name="Lipzen A."/>
            <person name="Lutzoni F."/>
            <person name="Magnuson J."/>
            <person name="Mondo S."/>
            <person name="Nolan M."/>
            <person name="Ohm R."/>
            <person name="Pangilinan J."/>
            <person name="Park H.-J."/>
            <person name="Ramirez L."/>
            <person name="Alfaro M."/>
            <person name="Sun H."/>
            <person name="Tritt A."/>
            <person name="Yoshinaga Y."/>
            <person name="Zwiers L.-H."/>
            <person name="Turgeon B."/>
            <person name="Goodwin S."/>
            <person name="Spatafora J."/>
            <person name="Crous P."/>
            <person name="Grigoriev I."/>
        </authorList>
    </citation>
    <scope>NUCLEOTIDE SEQUENCE</scope>
    <source>
        <strain evidence="2">CBS 122681</strain>
    </source>
</reference>
<evidence type="ECO:0008006" key="4">
    <source>
        <dbReference type="Google" id="ProtNLM"/>
    </source>
</evidence>
<evidence type="ECO:0000256" key="1">
    <source>
        <dbReference type="SAM" id="MobiDB-lite"/>
    </source>
</evidence>